<proteinExistence type="predicted"/>
<sequence length="156" mass="18586">MLFKDFTYKQSIFFVLLIGSIGYIIYLNIQVKDLTDSVDDLYYQLNELSSKVDDLEKSLDEKVTSTQIDEWYYKEKIDLQRREIEASNNRAFKHTTYYGLIEGTKYEDYIIQSEYSDYKNPDLSKVVVYVEGTDNVIDYLIHLSGQSYFYYLKDRI</sequence>
<evidence type="ECO:0000256" key="1">
    <source>
        <dbReference type="SAM" id="Coils"/>
    </source>
</evidence>
<feature type="coiled-coil region" evidence="1">
    <location>
        <begin position="38"/>
        <end position="65"/>
    </location>
</feature>
<keyword evidence="1" id="KW-0175">Coiled coil</keyword>
<dbReference type="Proteomes" id="UP000321222">
    <property type="component" value="Chromosome"/>
</dbReference>
<reference evidence="3 4" key="1">
    <citation type="submission" date="2019-08" db="EMBL/GenBank/DDBJ databases">
        <title>Flavobacterium alkalisoli sp. nov., isolated from rhizosphere soil of Suaeda salsa.</title>
        <authorList>
            <person name="Sun J.-Q."/>
            <person name="Xu L."/>
        </authorList>
    </citation>
    <scope>NUCLEOTIDE SEQUENCE [LARGE SCALE GENOMIC DNA]</scope>
    <source>
        <strain evidence="3 4">XS-5</strain>
    </source>
</reference>
<evidence type="ECO:0000313" key="4">
    <source>
        <dbReference type="Proteomes" id="UP000321222"/>
    </source>
</evidence>
<keyword evidence="2" id="KW-0472">Membrane</keyword>
<dbReference type="AlphaFoldDB" id="A0A5B9FWF3"/>
<protein>
    <submittedName>
        <fullName evidence="3">Uncharacterized protein</fullName>
    </submittedName>
</protein>
<dbReference type="RefSeq" id="WP_147583808.1">
    <property type="nucleotide sequence ID" value="NZ_CP042831.1"/>
</dbReference>
<evidence type="ECO:0000256" key="2">
    <source>
        <dbReference type="SAM" id="Phobius"/>
    </source>
</evidence>
<name>A0A5B9FWF3_9FLAO</name>
<organism evidence="3 4">
    <name type="scientific">Flavobacterium alkalisoli</name>
    <dbReference type="NCBI Taxonomy" id="2602769"/>
    <lineage>
        <taxon>Bacteria</taxon>
        <taxon>Pseudomonadati</taxon>
        <taxon>Bacteroidota</taxon>
        <taxon>Flavobacteriia</taxon>
        <taxon>Flavobacteriales</taxon>
        <taxon>Flavobacteriaceae</taxon>
        <taxon>Flavobacterium</taxon>
    </lineage>
</organism>
<keyword evidence="2" id="KW-0812">Transmembrane</keyword>
<keyword evidence="2" id="KW-1133">Transmembrane helix</keyword>
<feature type="transmembrane region" description="Helical" evidence="2">
    <location>
        <begin position="12"/>
        <end position="29"/>
    </location>
</feature>
<evidence type="ECO:0000313" key="3">
    <source>
        <dbReference type="EMBL" id="QEE50336.1"/>
    </source>
</evidence>
<keyword evidence="4" id="KW-1185">Reference proteome</keyword>
<accession>A0A5B9FWF3</accession>
<gene>
    <name evidence="3" type="ORF">FUA48_12330</name>
</gene>
<dbReference type="EMBL" id="CP042831">
    <property type="protein sequence ID" value="QEE50336.1"/>
    <property type="molecule type" value="Genomic_DNA"/>
</dbReference>
<dbReference type="KEGG" id="fak:FUA48_12330"/>